<dbReference type="Proteomes" id="UP000193224">
    <property type="component" value="Unassembled WGS sequence"/>
</dbReference>
<sequence>MMPYITITTWEVGDGTDYDASMRNVRDKRLPALKDLGATRVTVVRTSDRTSAAITEWPDEVTRDTAEAAIEAVRVKVHTEDLVRLTGEMRGEVVAEV</sequence>
<evidence type="ECO:0000313" key="1">
    <source>
        <dbReference type="EMBL" id="SMC10970.1"/>
    </source>
</evidence>
<reference evidence="1 2" key="1">
    <citation type="submission" date="2017-03" db="EMBL/GenBank/DDBJ databases">
        <authorList>
            <person name="Afonso C.L."/>
            <person name="Miller P.J."/>
            <person name="Scott M.A."/>
            <person name="Spackman E."/>
            <person name="Goraichik I."/>
            <person name="Dimitrov K.M."/>
            <person name="Suarez D.L."/>
            <person name="Swayne D.E."/>
        </authorList>
    </citation>
    <scope>NUCLEOTIDE SEQUENCE [LARGE SCALE GENOMIC DNA]</scope>
    <source>
        <strain evidence="1 2">CECT 7745</strain>
    </source>
</reference>
<organism evidence="1 2">
    <name type="scientific">Roseovarius aestuarii</name>
    <dbReference type="NCBI Taxonomy" id="475083"/>
    <lineage>
        <taxon>Bacteria</taxon>
        <taxon>Pseudomonadati</taxon>
        <taxon>Pseudomonadota</taxon>
        <taxon>Alphaproteobacteria</taxon>
        <taxon>Rhodobacterales</taxon>
        <taxon>Roseobacteraceae</taxon>
        <taxon>Roseovarius</taxon>
    </lineage>
</organism>
<dbReference type="EMBL" id="FWXB01000002">
    <property type="protein sequence ID" value="SMC10970.1"/>
    <property type="molecule type" value="Genomic_DNA"/>
</dbReference>
<accession>A0A1X7BN75</accession>
<evidence type="ECO:0000313" key="2">
    <source>
        <dbReference type="Proteomes" id="UP000193224"/>
    </source>
</evidence>
<keyword evidence="2" id="KW-1185">Reference proteome</keyword>
<protein>
    <submittedName>
        <fullName evidence="1">Uncharacterized protein</fullName>
    </submittedName>
</protein>
<dbReference type="AlphaFoldDB" id="A0A1X7BN75"/>
<proteinExistence type="predicted"/>
<gene>
    <name evidence="1" type="ORF">ROA7745_00779</name>
</gene>
<name>A0A1X7BN75_9RHOB</name>